<feature type="domain" description="HTH marR-type" evidence="5">
    <location>
        <begin position="39"/>
        <end position="175"/>
    </location>
</feature>
<dbReference type="Proteomes" id="UP000272010">
    <property type="component" value="Chromosome"/>
</dbReference>
<proteinExistence type="predicted"/>
<dbReference type="Gene3D" id="1.10.10.10">
    <property type="entry name" value="Winged helix-like DNA-binding domain superfamily/Winged helix DNA-binding domain"/>
    <property type="match status" value="1"/>
</dbReference>
<dbReference type="InterPro" id="IPR036390">
    <property type="entry name" value="WH_DNA-bd_sf"/>
</dbReference>
<feature type="compositionally biased region" description="Basic and acidic residues" evidence="4">
    <location>
        <begin position="1"/>
        <end position="11"/>
    </location>
</feature>
<keyword evidence="1" id="KW-0805">Transcription regulation</keyword>
<evidence type="ECO:0000313" key="6">
    <source>
        <dbReference type="EMBL" id="AYF00616.1"/>
    </source>
</evidence>
<keyword evidence="2" id="KW-0238">DNA-binding</keyword>
<evidence type="ECO:0000256" key="2">
    <source>
        <dbReference type="ARBA" id="ARBA00023125"/>
    </source>
</evidence>
<gene>
    <name evidence="6" type="ORF">PY32053_00942</name>
</gene>
<evidence type="ECO:0000259" key="5">
    <source>
        <dbReference type="PROSITE" id="PS50995"/>
    </source>
</evidence>
<feature type="region of interest" description="Disordered" evidence="4">
    <location>
        <begin position="1"/>
        <end position="30"/>
    </location>
</feature>
<dbReference type="InterPro" id="IPR023187">
    <property type="entry name" value="Tscrpt_reg_MarR-type_CS"/>
</dbReference>
<dbReference type="InterPro" id="IPR036388">
    <property type="entry name" value="WH-like_DNA-bd_sf"/>
</dbReference>
<dbReference type="InterPro" id="IPR000835">
    <property type="entry name" value="HTH_MarR-typ"/>
</dbReference>
<keyword evidence="3" id="KW-0804">Transcription</keyword>
<dbReference type="SUPFAM" id="SSF46785">
    <property type="entry name" value="Winged helix' DNA-binding domain"/>
    <property type="match status" value="1"/>
</dbReference>
<name>A0A386UJG2_9RHOB</name>
<dbReference type="AlphaFoldDB" id="A0A386UJG2"/>
<evidence type="ECO:0000313" key="7">
    <source>
        <dbReference type="Proteomes" id="UP000272010"/>
    </source>
</evidence>
<dbReference type="PROSITE" id="PS01117">
    <property type="entry name" value="HTH_MARR_1"/>
    <property type="match status" value="1"/>
</dbReference>
<dbReference type="EMBL" id="CP031078">
    <property type="protein sequence ID" value="AYF00616.1"/>
    <property type="molecule type" value="Genomic_DNA"/>
</dbReference>
<sequence length="185" mass="21433">MVGERDLERKRTMPQRSPSPVRPVPALRPVPGSSRADAYLESLQILERLHRLLLDLVKDEFERLGQSDLNPVQALLLYNLGGAEVTAGELRSRGMYQGSNVSYNLKKLVDLGYVHHERCEMDRRSVRVRLTPEGQAIRDRVAELFARHAEELELSGILDDPALEAVNLQWRRVERYWIEQIRYIY</sequence>
<dbReference type="GO" id="GO:0003700">
    <property type="term" value="F:DNA-binding transcription factor activity"/>
    <property type="evidence" value="ECO:0007669"/>
    <property type="project" value="InterPro"/>
</dbReference>
<evidence type="ECO:0000256" key="3">
    <source>
        <dbReference type="ARBA" id="ARBA00023163"/>
    </source>
</evidence>
<dbReference type="PANTHER" id="PTHR33164">
    <property type="entry name" value="TRANSCRIPTIONAL REGULATOR, MARR FAMILY"/>
    <property type="match status" value="1"/>
</dbReference>
<evidence type="ECO:0000256" key="4">
    <source>
        <dbReference type="SAM" id="MobiDB-lite"/>
    </source>
</evidence>
<protein>
    <submittedName>
        <fullName evidence="6">MarR family transcriptional regulator</fullName>
    </submittedName>
</protein>
<dbReference type="SMART" id="SM00347">
    <property type="entry name" value="HTH_MARR"/>
    <property type="match status" value="1"/>
</dbReference>
<dbReference type="GO" id="GO:0003677">
    <property type="term" value="F:DNA binding"/>
    <property type="evidence" value="ECO:0007669"/>
    <property type="project" value="UniProtKB-KW"/>
</dbReference>
<dbReference type="PROSITE" id="PS50995">
    <property type="entry name" value="HTH_MARR_2"/>
    <property type="match status" value="1"/>
</dbReference>
<accession>A0A386UJG2</accession>
<dbReference type="GO" id="GO:0006950">
    <property type="term" value="P:response to stress"/>
    <property type="evidence" value="ECO:0007669"/>
    <property type="project" value="TreeGrafter"/>
</dbReference>
<dbReference type="InterPro" id="IPR039422">
    <property type="entry name" value="MarR/SlyA-like"/>
</dbReference>
<reference evidence="7" key="1">
    <citation type="submission" date="2018-07" db="EMBL/GenBank/DDBJ databases">
        <title>Genome Structure of the Opportunistic Pathogen Paracoccus yeei (Alphaproteobacteria) and Identification of Putative Virulence Factors.</title>
        <authorList>
            <person name="Lasek R."/>
            <person name="Szuplewska M."/>
            <person name="Mitura M."/>
            <person name="Decewicz P."/>
            <person name="Chmielowska C."/>
            <person name="Pawlot A."/>
            <person name="Sentkowska D."/>
            <person name="Czarnecki J."/>
            <person name="Bartosik D."/>
        </authorList>
    </citation>
    <scope>NUCLEOTIDE SEQUENCE [LARGE SCALE GENOMIC DNA]</scope>
    <source>
        <strain evidence="7">CCUG 32053</strain>
    </source>
</reference>
<dbReference type="Pfam" id="PF13463">
    <property type="entry name" value="HTH_27"/>
    <property type="match status" value="1"/>
</dbReference>
<evidence type="ECO:0000256" key="1">
    <source>
        <dbReference type="ARBA" id="ARBA00023015"/>
    </source>
</evidence>
<dbReference type="PANTHER" id="PTHR33164:SF102">
    <property type="entry name" value="TRANSCRIPTIONAL REGULATORY PROTEIN"/>
    <property type="match status" value="1"/>
</dbReference>
<organism evidence="6 7">
    <name type="scientific">Paracoccus yeei</name>
    <dbReference type="NCBI Taxonomy" id="147645"/>
    <lineage>
        <taxon>Bacteria</taxon>
        <taxon>Pseudomonadati</taxon>
        <taxon>Pseudomonadota</taxon>
        <taxon>Alphaproteobacteria</taxon>
        <taxon>Rhodobacterales</taxon>
        <taxon>Paracoccaceae</taxon>
        <taxon>Paracoccus</taxon>
    </lineage>
</organism>